<evidence type="ECO:0000256" key="2">
    <source>
        <dbReference type="SAM" id="Phobius"/>
    </source>
</evidence>
<keyword evidence="2" id="KW-0812">Transmembrane</keyword>
<dbReference type="SUPFAM" id="SSF82171">
    <property type="entry name" value="DPP6 N-terminal domain-like"/>
    <property type="match status" value="1"/>
</dbReference>
<gene>
    <name evidence="3" type="ORF">BGZ95_007222</name>
</gene>
<keyword evidence="2" id="KW-1133">Transmembrane helix</keyword>
<name>A0AAD4DFR7_9FUNG</name>
<organism evidence="3 4">
    <name type="scientific">Linnemannia exigua</name>
    <dbReference type="NCBI Taxonomy" id="604196"/>
    <lineage>
        <taxon>Eukaryota</taxon>
        <taxon>Fungi</taxon>
        <taxon>Fungi incertae sedis</taxon>
        <taxon>Mucoromycota</taxon>
        <taxon>Mortierellomycotina</taxon>
        <taxon>Mortierellomycetes</taxon>
        <taxon>Mortierellales</taxon>
        <taxon>Mortierellaceae</taxon>
        <taxon>Linnemannia</taxon>
    </lineage>
</organism>
<sequence length="1096" mass="123853">MVLGMSSRHLNLEVVEAIVITFSFIEVRTWDAEAGYGDDGGEDDGGGHPSMVLDYGSLALHFVEILTDAQGHYSQDPMYEELRPFVNFVDMNRTGCRDLDSVAEYPQLVTHYGVSRDGSHVVVATVAGPEGEEDEDSDDSDDDEDSDDSDDDDDDIAWMKKSRLIQVWNFRDAEIAATTITTSSRKDSSCQDDAFQPQLVAWMQLPTMKRWNSELSLSYDGSQLAILDLVPFMFSNDDERREYRSSTSFYRCDVGHTEVPEGAVAGFGLKRCHVKATHTQLENFCGRGQFHIVATSNPDIMDELFVAYDGVSIEVYSVYDETWMHVRSILVNPARSEPEFVEDVYRVLSALLHGPFLVIKKPGKDQAVTTWDIEKGTRVSSFTGLSLEHDHSFVHSSAMSKDGKTIAIPGSHHLDFFWTESWTLAGTCAFPWMELSTERIESVQFIRDDTEIMVSVGVGDCSDAALFHRRHRGYIVNVETMRVTEWTISEGSDTILVSNGGDGGGSKTRAFCIGDSQVKLFHLEDRIVRSPTKVRERLCEGSCTSESPFKLKYDDDCGKREVVSPLSGMRFVAEKLKTTVVINGRREIMSFVMATAYDTDGSIVQRILVPLPMAMVFRNVSFVGGKEGCSFLLIVLDKLIMIWSTPRLSSLQEEFVLRLVQEVDCDTKWVICPHNQLYGRATHPASKKYVSYKIEDNLVDTRYLHDPTKTDDQGISFLNGVQELVGIFELASPALRRDILQYVGKYVNRSAWHSDQCYNVVSYLCQCWSSARHEALLLFFRGLLLEEEDMAVRWIPRQHIIHAGNGGEGNPILFLVNKARTQPKAMEVAEVLVEYLVRQAKVEKDPYYLRLIMQSLPELIVHPSKGKETESTKIPPQGGEDFIAKLYRHLAYLPTRSTRLPPGATDQEQEQEWSGIRAALASRKDLVTKELYFASFDMLWYKIEPAAAGGGGGGQEGISGRVRVSARMGVLWNVFVHKFKLNLKHTVRCYPFVVKEHENPAIMALVDYKWNNLGFAYWRNQFIARCCYYLLVLLSVILQIWGKSKVGTEGYIVYAWMGVFFDILTTSFIFLCVEVAQMFRQGVTYFRSLNCECSKM</sequence>
<accession>A0AAD4DFR7</accession>
<evidence type="ECO:0000313" key="3">
    <source>
        <dbReference type="EMBL" id="KAG0276664.1"/>
    </source>
</evidence>
<evidence type="ECO:0000256" key="1">
    <source>
        <dbReference type="SAM" id="MobiDB-lite"/>
    </source>
</evidence>
<feature type="compositionally biased region" description="Acidic residues" evidence="1">
    <location>
        <begin position="130"/>
        <end position="155"/>
    </location>
</feature>
<protein>
    <submittedName>
        <fullName evidence="3">Uncharacterized protein</fullName>
    </submittedName>
</protein>
<evidence type="ECO:0000313" key="4">
    <source>
        <dbReference type="Proteomes" id="UP001194580"/>
    </source>
</evidence>
<keyword evidence="2" id="KW-0472">Membrane</keyword>
<proteinExistence type="predicted"/>
<feature type="region of interest" description="Disordered" evidence="1">
    <location>
        <begin position="127"/>
        <end position="155"/>
    </location>
</feature>
<keyword evidence="4" id="KW-1185">Reference proteome</keyword>
<dbReference type="AlphaFoldDB" id="A0AAD4DFR7"/>
<feature type="transmembrane region" description="Helical" evidence="2">
    <location>
        <begin position="1022"/>
        <end position="1041"/>
    </location>
</feature>
<dbReference type="EMBL" id="JAAAIL010000349">
    <property type="protein sequence ID" value="KAG0276664.1"/>
    <property type="molecule type" value="Genomic_DNA"/>
</dbReference>
<comment type="caution">
    <text evidence="3">The sequence shown here is derived from an EMBL/GenBank/DDBJ whole genome shotgun (WGS) entry which is preliminary data.</text>
</comment>
<dbReference type="Proteomes" id="UP001194580">
    <property type="component" value="Unassembled WGS sequence"/>
</dbReference>
<reference evidence="3" key="1">
    <citation type="journal article" date="2020" name="Fungal Divers.">
        <title>Resolving the Mortierellaceae phylogeny through synthesis of multi-gene phylogenetics and phylogenomics.</title>
        <authorList>
            <person name="Vandepol N."/>
            <person name="Liber J."/>
            <person name="Desiro A."/>
            <person name="Na H."/>
            <person name="Kennedy M."/>
            <person name="Barry K."/>
            <person name="Grigoriev I.V."/>
            <person name="Miller A.N."/>
            <person name="O'Donnell K."/>
            <person name="Stajich J.E."/>
            <person name="Bonito G."/>
        </authorList>
    </citation>
    <scope>NUCLEOTIDE SEQUENCE</scope>
    <source>
        <strain evidence="3">NRRL 28262</strain>
    </source>
</reference>
<feature type="transmembrane region" description="Helical" evidence="2">
    <location>
        <begin position="1053"/>
        <end position="1073"/>
    </location>
</feature>